<proteinExistence type="predicted"/>
<dbReference type="InterPro" id="IPR011604">
    <property type="entry name" value="PDDEXK-like_dom_sf"/>
</dbReference>
<organism evidence="1 2">
    <name type="scientific">Pseudonocardia asaccharolytica DSM 44247 = NBRC 16224</name>
    <dbReference type="NCBI Taxonomy" id="1123024"/>
    <lineage>
        <taxon>Bacteria</taxon>
        <taxon>Bacillati</taxon>
        <taxon>Actinomycetota</taxon>
        <taxon>Actinomycetes</taxon>
        <taxon>Pseudonocardiales</taxon>
        <taxon>Pseudonocardiaceae</taxon>
        <taxon>Pseudonocardia</taxon>
    </lineage>
</organism>
<protein>
    <recommendedName>
        <fullName evidence="3">PD-(D/E)XK endonuclease-like domain-containing protein</fullName>
    </recommendedName>
</protein>
<dbReference type="RefSeq" id="WP_028930659.1">
    <property type="nucleotide sequence ID" value="NZ_AUII01000013.1"/>
</dbReference>
<evidence type="ECO:0000313" key="2">
    <source>
        <dbReference type="Proteomes" id="UP000321328"/>
    </source>
</evidence>
<sequence length="260" mass="28487">MELAAFAPRAEDEHPIRIALRSAIVDAANNAPRSLQTALGPSEYGDPCARRLAYKIMEAPKVNTDSDPWASILGTAGHAWLADALTADNQRTGETRWLIEQRLQIRDGLTGSCDAYYVPRRAVVDHKIVGPAKLREYRASGPPDQYRKQVHLYGYGYTRLGLPVAEVALAFYPRAGQLSGLHLWSEPYDEEIALAAINRVDTIITVAYQLQVDDHPAHYTAIPRTPSRTCLYCPWMRPGPDTGVTCPGDTTLPAAPPAAG</sequence>
<name>A0A511CYM3_9PSEU</name>
<evidence type="ECO:0000313" key="1">
    <source>
        <dbReference type="EMBL" id="GEL17659.1"/>
    </source>
</evidence>
<keyword evidence="2" id="KW-1185">Reference proteome</keyword>
<dbReference type="Proteomes" id="UP000321328">
    <property type="component" value="Unassembled WGS sequence"/>
</dbReference>
<gene>
    <name evidence="1" type="ORF">PA7_14960</name>
</gene>
<accession>A0A511CYM3</accession>
<reference evidence="1 2" key="1">
    <citation type="submission" date="2019-07" db="EMBL/GenBank/DDBJ databases">
        <title>Whole genome shotgun sequence of Pseudonocardia asaccharolytica NBRC 16224.</title>
        <authorList>
            <person name="Hosoyama A."/>
            <person name="Uohara A."/>
            <person name="Ohji S."/>
            <person name="Ichikawa N."/>
        </authorList>
    </citation>
    <scope>NUCLEOTIDE SEQUENCE [LARGE SCALE GENOMIC DNA]</scope>
    <source>
        <strain evidence="1 2">NBRC 16224</strain>
    </source>
</reference>
<dbReference type="OrthoDB" id="5140755at2"/>
<evidence type="ECO:0008006" key="3">
    <source>
        <dbReference type="Google" id="ProtNLM"/>
    </source>
</evidence>
<dbReference type="EMBL" id="BJVI01000011">
    <property type="protein sequence ID" value="GEL17659.1"/>
    <property type="molecule type" value="Genomic_DNA"/>
</dbReference>
<comment type="caution">
    <text evidence="1">The sequence shown here is derived from an EMBL/GenBank/DDBJ whole genome shotgun (WGS) entry which is preliminary data.</text>
</comment>
<dbReference type="AlphaFoldDB" id="A0A511CYM3"/>
<dbReference type="STRING" id="1123024.GCA_000423625_02989"/>
<dbReference type="Gene3D" id="3.90.320.10">
    <property type="match status" value="1"/>
</dbReference>